<dbReference type="RefSeq" id="WP_257821013.1">
    <property type="nucleotide sequence ID" value="NZ_JABXYM010000001.1"/>
</dbReference>
<dbReference type="Proteomes" id="UP001057753">
    <property type="component" value="Unassembled WGS sequence"/>
</dbReference>
<dbReference type="EMBL" id="JABXYM010000001">
    <property type="protein sequence ID" value="MCR6096397.1"/>
    <property type="molecule type" value="Genomic_DNA"/>
</dbReference>
<feature type="transmembrane region" description="Helical" evidence="1">
    <location>
        <begin position="45"/>
        <end position="62"/>
    </location>
</feature>
<accession>A0A9Q4B127</accession>
<keyword evidence="1" id="KW-1133">Transmembrane helix</keyword>
<organism evidence="2 3">
    <name type="scientific">Salipaludibacillus agaradhaerens</name>
    <name type="common">Bacillus agaradhaerens</name>
    <dbReference type="NCBI Taxonomy" id="76935"/>
    <lineage>
        <taxon>Bacteria</taxon>
        <taxon>Bacillati</taxon>
        <taxon>Bacillota</taxon>
        <taxon>Bacilli</taxon>
        <taxon>Bacillales</taxon>
        <taxon>Bacillaceae</taxon>
    </lineage>
</organism>
<keyword evidence="1" id="KW-0472">Membrane</keyword>
<comment type="caution">
    <text evidence="2">The sequence shown here is derived from an EMBL/GenBank/DDBJ whole genome shotgun (WGS) entry which is preliminary data.</text>
</comment>
<proteinExistence type="predicted"/>
<gene>
    <name evidence="2" type="ORF">HXA33_07515</name>
</gene>
<evidence type="ECO:0008006" key="4">
    <source>
        <dbReference type="Google" id="ProtNLM"/>
    </source>
</evidence>
<name>A0A9Q4B127_SALAG</name>
<protein>
    <recommendedName>
        <fullName evidence="4">DUF4190 domain-containing protein</fullName>
    </recommendedName>
</protein>
<dbReference type="AlphaFoldDB" id="A0A9Q4B127"/>
<feature type="transmembrane region" description="Helical" evidence="1">
    <location>
        <begin position="74"/>
        <end position="98"/>
    </location>
</feature>
<keyword evidence="3" id="KW-1185">Reference proteome</keyword>
<evidence type="ECO:0000256" key="1">
    <source>
        <dbReference type="SAM" id="Phobius"/>
    </source>
</evidence>
<reference evidence="2" key="1">
    <citation type="submission" date="2020-06" db="EMBL/GenBank/DDBJ databases">
        <title>Insight into the genomes of haloalkaliphilic bacilli from Kenyan soda lakes.</title>
        <authorList>
            <person name="Mwirichia R."/>
            <person name="Villamizar G.C."/>
            <person name="Poehlein A."/>
            <person name="Mugweru J."/>
            <person name="Kipnyargis A."/>
            <person name="Kiplimo D."/>
            <person name="Orwa P."/>
            <person name="Daniel R."/>
        </authorList>
    </citation>
    <scope>NUCLEOTIDE SEQUENCE</scope>
    <source>
        <strain evidence="2">B1096_S55</strain>
    </source>
</reference>
<sequence>MTNTTTETDHILPTKKNTYNVKAMIAIALTVTTLIVATVKFPVSLLLSFVAIIFSIIALVELRTPTQKGRILAVVALIVNLLVWLVTIGLLVYGYFLYQSIHN</sequence>
<keyword evidence="1" id="KW-0812">Transmembrane</keyword>
<feature type="transmembrane region" description="Helical" evidence="1">
    <location>
        <begin position="21"/>
        <end position="39"/>
    </location>
</feature>
<evidence type="ECO:0000313" key="2">
    <source>
        <dbReference type="EMBL" id="MCR6096397.1"/>
    </source>
</evidence>
<evidence type="ECO:0000313" key="3">
    <source>
        <dbReference type="Proteomes" id="UP001057753"/>
    </source>
</evidence>